<keyword evidence="1" id="KW-0689">Ribosomal protein</keyword>
<evidence type="ECO:0000256" key="1">
    <source>
        <dbReference type="ARBA" id="ARBA00022980"/>
    </source>
</evidence>
<accession>A0A381U1J9</accession>
<evidence type="ECO:0008006" key="5">
    <source>
        <dbReference type="Google" id="ProtNLM"/>
    </source>
</evidence>
<organism evidence="4">
    <name type="scientific">marine metagenome</name>
    <dbReference type="NCBI Taxonomy" id="408172"/>
    <lineage>
        <taxon>unclassified sequences</taxon>
        <taxon>metagenomes</taxon>
        <taxon>ecological metagenomes</taxon>
    </lineage>
</organism>
<reference evidence="4" key="1">
    <citation type="submission" date="2018-05" db="EMBL/GenBank/DDBJ databases">
        <authorList>
            <person name="Lanie J.A."/>
            <person name="Ng W.-L."/>
            <person name="Kazmierczak K.M."/>
            <person name="Andrzejewski T.M."/>
            <person name="Davidsen T.M."/>
            <person name="Wayne K.J."/>
            <person name="Tettelin H."/>
            <person name="Glass J.I."/>
            <person name="Rusch D."/>
            <person name="Podicherti R."/>
            <person name="Tsui H.-C.T."/>
            <person name="Winkler M.E."/>
        </authorList>
    </citation>
    <scope>NUCLEOTIDE SEQUENCE</scope>
</reference>
<feature type="non-terminal residue" evidence="4">
    <location>
        <position position="152"/>
    </location>
</feature>
<protein>
    <recommendedName>
        <fullName evidence="5">30S ribosomal protein S16</fullName>
    </recommendedName>
</protein>
<dbReference type="PANTHER" id="PTHR12919">
    <property type="entry name" value="30S RIBOSOMAL PROTEIN S16"/>
    <property type="match status" value="1"/>
</dbReference>
<dbReference type="Gene3D" id="3.30.1320.10">
    <property type="match status" value="1"/>
</dbReference>
<dbReference type="GO" id="GO:0006412">
    <property type="term" value="P:translation"/>
    <property type="evidence" value="ECO:0007669"/>
    <property type="project" value="InterPro"/>
</dbReference>
<evidence type="ECO:0000313" key="4">
    <source>
        <dbReference type="EMBL" id="SVA22095.1"/>
    </source>
</evidence>
<feature type="compositionally biased region" description="Basic and acidic residues" evidence="3">
    <location>
        <begin position="99"/>
        <end position="152"/>
    </location>
</feature>
<dbReference type="InterPro" id="IPR023803">
    <property type="entry name" value="Ribosomal_bS16_dom_sf"/>
</dbReference>
<evidence type="ECO:0000256" key="3">
    <source>
        <dbReference type="SAM" id="MobiDB-lite"/>
    </source>
</evidence>
<dbReference type="PROSITE" id="PS00732">
    <property type="entry name" value="RIBOSOMAL_S16"/>
    <property type="match status" value="1"/>
</dbReference>
<feature type="region of interest" description="Disordered" evidence="3">
    <location>
        <begin position="87"/>
        <end position="152"/>
    </location>
</feature>
<dbReference type="GO" id="GO:0005737">
    <property type="term" value="C:cytoplasm"/>
    <property type="evidence" value="ECO:0007669"/>
    <property type="project" value="UniProtKB-ARBA"/>
</dbReference>
<dbReference type="AlphaFoldDB" id="A0A381U1J9"/>
<dbReference type="EMBL" id="UINC01005561">
    <property type="protein sequence ID" value="SVA22095.1"/>
    <property type="molecule type" value="Genomic_DNA"/>
</dbReference>
<proteinExistence type="inferred from homology"/>
<name>A0A381U1J9_9ZZZZ</name>
<dbReference type="NCBIfam" id="TIGR00002">
    <property type="entry name" value="S16"/>
    <property type="match status" value="1"/>
</dbReference>
<dbReference type="InterPro" id="IPR000307">
    <property type="entry name" value="Ribosomal_bS16"/>
</dbReference>
<evidence type="ECO:0000256" key="2">
    <source>
        <dbReference type="ARBA" id="ARBA00023274"/>
    </source>
</evidence>
<dbReference type="InterPro" id="IPR020592">
    <property type="entry name" value="Ribosomal_bS16_CS"/>
</dbReference>
<dbReference type="SUPFAM" id="SSF54565">
    <property type="entry name" value="Ribosomal protein S16"/>
    <property type="match status" value="1"/>
</dbReference>
<gene>
    <name evidence="4" type="ORF">METZ01_LOCUS74949</name>
</gene>
<dbReference type="HAMAP" id="MF_00385">
    <property type="entry name" value="Ribosomal_bS16"/>
    <property type="match status" value="1"/>
</dbReference>
<dbReference type="Pfam" id="PF00886">
    <property type="entry name" value="Ribosomal_S16"/>
    <property type="match status" value="1"/>
</dbReference>
<dbReference type="GO" id="GO:0015935">
    <property type="term" value="C:small ribosomal subunit"/>
    <property type="evidence" value="ECO:0007669"/>
    <property type="project" value="TreeGrafter"/>
</dbReference>
<sequence length="152" mass="17313">MPVRIRLSRGGAKKRPFYRIVVADSRRSRDGKFIDQLGTYNPMLAKDNPERVKLDADKAKDWIAKGAQPSDRVKIFLSNINLIDKPIITEKTKKHLPKKKEEKPAEEKPAEEKPKEEAQAAEEEKPKEEAQAAEEEKPAEEKPKEEAQAAEE</sequence>
<keyword evidence="2" id="KW-0687">Ribonucleoprotein</keyword>
<dbReference type="PANTHER" id="PTHR12919:SF20">
    <property type="entry name" value="SMALL RIBOSOMAL SUBUNIT PROTEIN BS16M"/>
    <property type="match status" value="1"/>
</dbReference>
<dbReference type="GO" id="GO:0003735">
    <property type="term" value="F:structural constituent of ribosome"/>
    <property type="evidence" value="ECO:0007669"/>
    <property type="project" value="InterPro"/>
</dbReference>